<evidence type="ECO:0000256" key="2">
    <source>
        <dbReference type="ARBA" id="ARBA00009233"/>
    </source>
</evidence>
<dbReference type="Gene3D" id="1.10.8.400">
    <property type="entry name" value="Enoyl acyl carrier protein reductase"/>
    <property type="match status" value="1"/>
</dbReference>
<evidence type="ECO:0000256" key="3">
    <source>
        <dbReference type="ARBA" id="ARBA00022516"/>
    </source>
</evidence>
<dbReference type="InterPro" id="IPR002347">
    <property type="entry name" value="SDR_fam"/>
</dbReference>
<evidence type="ECO:0000313" key="9">
    <source>
        <dbReference type="Proteomes" id="UP000015105"/>
    </source>
</evidence>
<reference evidence="8" key="3">
    <citation type="journal article" date="2017" name="Nature">
        <title>Genome sequence of the progenitor of the wheat D genome Aegilops tauschii.</title>
        <authorList>
            <person name="Luo M.C."/>
            <person name="Gu Y.Q."/>
            <person name="Puiu D."/>
            <person name="Wang H."/>
            <person name="Twardziok S.O."/>
            <person name="Deal K.R."/>
            <person name="Huo N."/>
            <person name="Zhu T."/>
            <person name="Wang L."/>
            <person name="Wang Y."/>
            <person name="McGuire P.E."/>
            <person name="Liu S."/>
            <person name="Long H."/>
            <person name="Ramasamy R.K."/>
            <person name="Rodriguez J.C."/>
            <person name="Van S.L."/>
            <person name="Yuan L."/>
            <person name="Wang Z."/>
            <person name="Xia Z."/>
            <person name="Xiao L."/>
            <person name="Anderson O.D."/>
            <person name="Ouyang S."/>
            <person name="Liang Y."/>
            <person name="Zimin A.V."/>
            <person name="Pertea G."/>
            <person name="Qi P."/>
            <person name="Bennetzen J.L."/>
            <person name="Dai X."/>
            <person name="Dawson M.W."/>
            <person name="Muller H.G."/>
            <person name="Kugler K."/>
            <person name="Rivarola-Duarte L."/>
            <person name="Spannagl M."/>
            <person name="Mayer K.F.X."/>
            <person name="Lu F.H."/>
            <person name="Bevan M.W."/>
            <person name="Leroy P."/>
            <person name="Li P."/>
            <person name="You F.M."/>
            <person name="Sun Q."/>
            <person name="Liu Z."/>
            <person name="Lyons E."/>
            <person name="Wicker T."/>
            <person name="Salzberg S.L."/>
            <person name="Devos K.M."/>
            <person name="Dvorak J."/>
        </authorList>
    </citation>
    <scope>NUCLEOTIDE SEQUENCE [LARGE SCALE GENOMIC DNA]</scope>
    <source>
        <strain evidence="8">cv. AL8/78</strain>
    </source>
</reference>
<reference evidence="9" key="1">
    <citation type="journal article" date="2014" name="Science">
        <title>Ancient hybridizations among the ancestral genomes of bread wheat.</title>
        <authorList>
            <consortium name="International Wheat Genome Sequencing Consortium,"/>
            <person name="Marcussen T."/>
            <person name="Sandve S.R."/>
            <person name="Heier L."/>
            <person name="Spannagl M."/>
            <person name="Pfeifer M."/>
            <person name="Jakobsen K.S."/>
            <person name="Wulff B.B."/>
            <person name="Steuernagel B."/>
            <person name="Mayer K.F."/>
            <person name="Olsen O.A."/>
        </authorList>
    </citation>
    <scope>NUCLEOTIDE SEQUENCE [LARGE SCALE GENOMIC DNA]</scope>
    <source>
        <strain evidence="9">cv. AL8/78</strain>
    </source>
</reference>
<dbReference type="EnsemblPlants" id="AET5Gv20433300.14">
    <property type="protein sequence ID" value="AET5Gv20433300.14"/>
    <property type="gene ID" value="AET5Gv20433300"/>
</dbReference>
<dbReference type="Pfam" id="PF13561">
    <property type="entry name" value="adh_short_C2"/>
    <property type="match status" value="1"/>
</dbReference>
<dbReference type="AlphaFoldDB" id="A0A453KJ88"/>
<evidence type="ECO:0000256" key="7">
    <source>
        <dbReference type="ARBA" id="ARBA00023160"/>
    </source>
</evidence>
<keyword evidence="7" id="KW-0275">Fatty acid biosynthesis</keyword>
<accession>A0A453KJ88</accession>
<keyword evidence="9" id="KW-1185">Reference proteome</keyword>
<dbReference type="PANTHER" id="PTHR43159">
    <property type="entry name" value="ENOYL-[ACYL-CARRIER-PROTEIN] REDUCTASE"/>
    <property type="match status" value="1"/>
</dbReference>
<evidence type="ECO:0000256" key="4">
    <source>
        <dbReference type="ARBA" id="ARBA00022832"/>
    </source>
</evidence>
<comment type="pathway">
    <text evidence="1">Lipid metabolism; fatty acid biosynthesis.</text>
</comment>
<protein>
    <submittedName>
        <fullName evidence="8">Uncharacterized protein</fullName>
    </submittedName>
</protein>
<reference evidence="8" key="4">
    <citation type="submission" date="2019-03" db="UniProtKB">
        <authorList>
            <consortium name="EnsemblPlants"/>
        </authorList>
    </citation>
    <scope>IDENTIFICATION</scope>
</reference>
<dbReference type="InterPro" id="IPR036291">
    <property type="entry name" value="NAD(P)-bd_dom_sf"/>
</dbReference>
<dbReference type="InterPro" id="IPR014358">
    <property type="entry name" value="Enoyl-ACP_Rdtase_NADH"/>
</dbReference>
<dbReference type="SUPFAM" id="SSF51735">
    <property type="entry name" value="NAD(P)-binding Rossmann-fold domains"/>
    <property type="match status" value="1"/>
</dbReference>
<reference evidence="8" key="5">
    <citation type="journal article" date="2021" name="G3 (Bethesda)">
        <title>Aegilops tauschii genome assembly Aet v5.0 features greater sequence contiguity and improved annotation.</title>
        <authorList>
            <person name="Wang L."/>
            <person name="Zhu T."/>
            <person name="Rodriguez J.C."/>
            <person name="Deal K.R."/>
            <person name="Dubcovsky J."/>
            <person name="McGuire P.E."/>
            <person name="Lux T."/>
            <person name="Spannagl M."/>
            <person name="Mayer K.F.X."/>
            <person name="Baldrich P."/>
            <person name="Meyers B.C."/>
            <person name="Huo N."/>
            <person name="Gu Y.Q."/>
            <person name="Zhou H."/>
            <person name="Devos K.M."/>
            <person name="Bennetzen J.L."/>
            <person name="Unver T."/>
            <person name="Budak H."/>
            <person name="Gulick P.J."/>
            <person name="Galiba G."/>
            <person name="Kalapos B."/>
            <person name="Nelson D.R."/>
            <person name="Li P."/>
            <person name="You F.M."/>
            <person name="Luo M.C."/>
            <person name="Dvorak J."/>
        </authorList>
    </citation>
    <scope>NUCLEOTIDE SEQUENCE [LARGE SCALE GENOMIC DNA]</scope>
    <source>
        <strain evidence="8">cv. AL8/78</strain>
    </source>
</reference>
<dbReference type="Gramene" id="AET5Gv20433300.14">
    <property type="protein sequence ID" value="AET5Gv20433300.14"/>
    <property type="gene ID" value="AET5Gv20433300"/>
</dbReference>
<evidence type="ECO:0000256" key="6">
    <source>
        <dbReference type="ARBA" id="ARBA00023098"/>
    </source>
</evidence>
<keyword evidence="3" id="KW-0444">Lipid biosynthesis</keyword>
<keyword evidence="6" id="KW-0443">Lipid metabolism</keyword>
<evidence type="ECO:0000313" key="8">
    <source>
        <dbReference type="EnsemblPlants" id="AET5Gv20433300.14"/>
    </source>
</evidence>
<evidence type="ECO:0000256" key="5">
    <source>
        <dbReference type="ARBA" id="ARBA00023002"/>
    </source>
</evidence>
<reference evidence="9" key="2">
    <citation type="journal article" date="2017" name="Nat. Plants">
        <title>The Aegilops tauschii genome reveals multiple impacts of transposons.</title>
        <authorList>
            <person name="Zhao G."/>
            <person name="Zou C."/>
            <person name="Li K."/>
            <person name="Wang K."/>
            <person name="Li T."/>
            <person name="Gao L."/>
            <person name="Zhang X."/>
            <person name="Wang H."/>
            <person name="Yang Z."/>
            <person name="Liu X."/>
            <person name="Jiang W."/>
            <person name="Mao L."/>
            <person name="Kong X."/>
            <person name="Jiao Y."/>
            <person name="Jia J."/>
        </authorList>
    </citation>
    <scope>NUCLEOTIDE SEQUENCE [LARGE SCALE GENOMIC DNA]</scope>
    <source>
        <strain evidence="9">cv. AL8/78</strain>
    </source>
</reference>
<dbReference type="Proteomes" id="UP000015105">
    <property type="component" value="Chromosome 5D"/>
</dbReference>
<organism evidence="8 9">
    <name type="scientific">Aegilops tauschii subsp. strangulata</name>
    <name type="common">Goatgrass</name>
    <dbReference type="NCBI Taxonomy" id="200361"/>
    <lineage>
        <taxon>Eukaryota</taxon>
        <taxon>Viridiplantae</taxon>
        <taxon>Streptophyta</taxon>
        <taxon>Embryophyta</taxon>
        <taxon>Tracheophyta</taxon>
        <taxon>Spermatophyta</taxon>
        <taxon>Magnoliopsida</taxon>
        <taxon>Liliopsida</taxon>
        <taxon>Poales</taxon>
        <taxon>Poaceae</taxon>
        <taxon>BOP clade</taxon>
        <taxon>Pooideae</taxon>
        <taxon>Triticodae</taxon>
        <taxon>Triticeae</taxon>
        <taxon>Triticinae</taxon>
        <taxon>Aegilops</taxon>
    </lineage>
</organism>
<keyword evidence="4" id="KW-0276">Fatty acid metabolism</keyword>
<dbReference type="GO" id="GO:0004318">
    <property type="term" value="F:enoyl-[acyl-carrier-protein] reductase (NADH) activity"/>
    <property type="evidence" value="ECO:0007669"/>
    <property type="project" value="InterPro"/>
</dbReference>
<name>A0A453KJ88_AEGTS</name>
<dbReference type="FunFam" id="1.10.8.400:FF:000001">
    <property type="entry name" value="Enoyl-[acyl-carrier-protein] reductase [NADH]"/>
    <property type="match status" value="1"/>
</dbReference>
<dbReference type="PANTHER" id="PTHR43159:SF7">
    <property type="entry name" value="ENOYL-[ACYL-CARRIER-PROTEIN] REDUCTASE [NADH] 2, CHLOROPLASTIC"/>
    <property type="match status" value="1"/>
</dbReference>
<comment type="similarity">
    <text evidence="2">Belongs to the short-chain dehydrogenases/reductases (SDR) family. FabI subfamily.</text>
</comment>
<keyword evidence="5" id="KW-0560">Oxidoreductase</keyword>
<dbReference type="GO" id="GO:0006633">
    <property type="term" value="P:fatty acid biosynthetic process"/>
    <property type="evidence" value="ECO:0007669"/>
    <property type="project" value="UniProtKB-KW"/>
</dbReference>
<sequence>FNNSAAVPLCLCFQYHHHSCALNLSFLISLGPLGSRAAKAIGFIEKMIEYSYVNAPLQKELLAEEVGNAAAFLVSPLASAITGSTVYVDNGLNTMALAVDSPTLST</sequence>
<evidence type="ECO:0000256" key="1">
    <source>
        <dbReference type="ARBA" id="ARBA00005194"/>
    </source>
</evidence>
<proteinExistence type="inferred from homology"/>